<evidence type="ECO:0000256" key="11">
    <source>
        <dbReference type="SAM" id="Phobius"/>
    </source>
</evidence>
<dbReference type="GO" id="GO:0005886">
    <property type="term" value="C:plasma membrane"/>
    <property type="evidence" value="ECO:0007669"/>
    <property type="project" value="UniProtKB-SubCell"/>
</dbReference>
<keyword evidence="8 11" id="KW-0472">Membrane</keyword>
<keyword evidence="7 11" id="KW-1133">Transmembrane helix</keyword>
<reference evidence="13 14" key="1">
    <citation type="submission" date="2019-07" db="EMBL/GenBank/DDBJ databases">
        <title>New species of Amycolatopsis and Streptomyces.</title>
        <authorList>
            <person name="Duangmal K."/>
            <person name="Teo W.F.A."/>
            <person name="Lipun K."/>
        </authorList>
    </citation>
    <scope>NUCLEOTIDE SEQUENCE [LARGE SCALE GENOMIC DNA]</scope>
    <source>
        <strain evidence="13 14">JCM 30562</strain>
    </source>
</reference>
<evidence type="ECO:0000256" key="1">
    <source>
        <dbReference type="ARBA" id="ARBA00004651"/>
    </source>
</evidence>
<dbReference type="Pfam" id="PF07690">
    <property type="entry name" value="MFS_1"/>
    <property type="match status" value="1"/>
</dbReference>
<proteinExistence type="inferred from homology"/>
<dbReference type="AlphaFoldDB" id="A0A558ANZ6"/>
<dbReference type="FunFam" id="1.20.1250.20:FF:000001">
    <property type="entry name" value="Dicarboxylate MFS transporter"/>
    <property type="match status" value="1"/>
</dbReference>
<comment type="subcellular location">
    <subcellularLocation>
        <location evidence="1">Cell membrane</location>
        <topology evidence="1">Multi-pass membrane protein</topology>
    </subcellularLocation>
</comment>
<feature type="transmembrane region" description="Helical" evidence="11">
    <location>
        <begin position="57"/>
        <end position="78"/>
    </location>
</feature>
<feature type="domain" description="Major facilitator superfamily (MFS) profile" evidence="12">
    <location>
        <begin position="14"/>
        <end position="424"/>
    </location>
</feature>
<dbReference type="PANTHER" id="PTHR43528:SF1">
    <property type="entry name" value="ALPHA-KETOGLUTARATE PERMEASE"/>
    <property type="match status" value="1"/>
</dbReference>
<dbReference type="InterPro" id="IPR020846">
    <property type="entry name" value="MFS_dom"/>
</dbReference>
<dbReference type="PROSITE" id="PS00217">
    <property type="entry name" value="SUGAR_TRANSPORT_2"/>
    <property type="match status" value="1"/>
</dbReference>
<dbReference type="GO" id="GO:0015293">
    <property type="term" value="F:symporter activity"/>
    <property type="evidence" value="ECO:0007669"/>
    <property type="project" value="UniProtKB-KW"/>
</dbReference>
<dbReference type="Gene3D" id="1.20.1250.20">
    <property type="entry name" value="MFS general substrate transporter like domains"/>
    <property type="match status" value="2"/>
</dbReference>
<evidence type="ECO:0000259" key="12">
    <source>
        <dbReference type="PROSITE" id="PS50850"/>
    </source>
</evidence>
<feature type="transmembrane region" description="Helical" evidence="11">
    <location>
        <begin position="308"/>
        <end position="326"/>
    </location>
</feature>
<dbReference type="PROSITE" id="PS00216">
    <property type="entry name" value="SUGAR_TRANSPORT_1"/>
    <property type="match status" value="1"/>
</dbReference>
<keyword evidence="5 11" id="KW-0812">Transmembrane</keyword>
<dbReference type="InterPro" id="IPR051084">
    <property type="entry name" value="H+-coupled_symporters"/>
</dbReference>
<dbReference type="InterPro" id="IPR036259">
    <property type="entry name" value="MFS_trans_sf"/>
</dbReference>
<protein>
    <recommendedName>
        <fullName evidence="10">Putative proline/betaine transporter</fullName>
    </recommendedName>
</protein>
<evidence type="ECO:0000313" key="14">
    <source>
        <dbReference type="Proteomes" id="UP000318578"/>
    </source>
</evidence>
<comment type="similarity">
    <text evidence="2">Belongs to the major facilitator superfamily. Metabolite:H+ Symporter (MHS) family (TC 2.A.1.6) family.</text>
</comment>
<evidence type="ECO:0000256" key="9">
    <source>
        <dbReference type="ARBA" id="ARBA00037295"/>
    </source>
</evidence>
<feature type="transmembrane region" description="Helical" evidence="11">
    <location>
        <begin position="85"/>
        <end position="104"/>
    </location>
</feature>
<dbReference type="SUPFAM" id="SSF103473">
    <property type="entry name" value="MFS general substrate transporter"/>
    <property type="match status" value="1"/>
</dbReference>
<keyword evidence="14" id="KW-1185">Reference proteome</keyword>
<name>A0A558ANZ6_9PSEU</name>
<comment type="caution">
    <text evidence="13">The sequence shown here is derived from an EMBL/GenBank/DDBJ whole genome shotgun (WGS) entry which is preliminary data.</text>
</comment>
<dbReference type="Proteomes" id="UP000318578">
    <property type="component" value="Unassembled WGS sequence"/>
</dbReference>
<organism evidence="13 14">
    <name type="scientific">Amycolatopsis acidiphila</name>
    <dbReference type="NCBI Taxonomy" id="715473"/>
    <lineage>
        <taxon>Bacteria</taxon>
        <taxon>Bacillati</taxon>
        <taxon>Actinomycetota</taxon>
        <taxon>Actinomycetes</taxon>
        <taxon>Pseudonocardiales</taxon>
        <taxon>Pseudonocardiaceae</taxon>
        <taxon>Amycolatopsis</taxon>
    </lineage>
</organism>
<dbReference type="EMBL" id="VJZA01000001">
    <property type="protein sequence ID" value="TVT25983.1"/>
    <property type="molecule type" value="Genomic_DNA"/>
</dbReference>
<dbReference type="InterPro" id="IPR011701">
    <property type="entry name" value="MFS"/>
</dbReference>
<dbReference type="OrthoDB" id="9066401at2"/>
<evidence type="ECO:0000256" key="5">
    <source>
        <dbReference type="ARBA" id="ARBA00022692"/>
    </source>
</evidence>
<gene>
    <name evidence="13" type="ORF">FNH06_00710</name>
</gene>
<evidence type="ECO:0000256" key="3">
    <source>
        <dbReference type="ARBA" id="ARBA00022448"/>
    </source>
</evidence>
<evidence type="ECO:0000256" key="6">
    <source>
        <dbReference type="ARBA" id="ARBA00022847"/>
    </source>
</evidence>
<feature type="transmembrane region" description="Helical" evidence="11">
    <location>
        <begin position="332"/>
        <end position="350"/>
    </location>
</feature>
<feature type="transmembrane region" description="Helical" evidence="11">
    <location>
        <begin position="238"/>
        <end position="257"/>
    </location>
</feature>
<keyword evidence="3" id="KW-0813">Transport</keyword>
<sequence length="458" mass="48685">MSTPVPTSADQRRIAFACVIGNFMEYFDFAVYGFFAASIGAKFFPSGNATSELLQSLAVFGVAFLLRPVGGVLLGWIGDRLGRRTALSISITVMGIATALIGLLPGYDVLGVAAPVLLVLLRCVQGLSVGGEWGASSAFLIETAGPGLRGQRGSYPSMAAALGFIAGSLFALVLAALLTAGQLGSWGWRIPFLVAAPLAALGLYIRRRLEDTPVFRQIEQDAERPRARLRDSFDLRQWRPLLITFAFSLICGVGLYYLTSYLVTFLSTTVKLPKVEAALLTAIGLAVYAVLCPIAGRLSDRFGRRRTILLGCVGHVVLAVPMFMLLSTGNVALILLAFVIYAIIQAPINANTSLVMIELFPASTRLTSGSLGFNLGVGPPSGFGPLVAAALVAGTGLDFSPGFFLAGVSLFSLIVLFLMMPETAGRNLLLEHDAVQDRRLAVLNAGQESRRGQHDVAR</sequence>
<comment type="function">
    <text evidence="9">May be a proton symporter involved in the uptake of osmolytes such as proline and glycine betaine.</text>
</comment>
<evidence type="ECO:0000256" key="10">
    <source>
        <dbReference type="ARBA" id="ARBA00039918"/>
    </source>
</evidence>
<dbReference type="PANTHER" id="PTHR43528">
    <property type="entry name" value="ALPHA-KETOGLUTARATE PERMEASE"/>
    <property type="match status" value="1"/>
</dbReference>
<feature type="transmembrane region" description="Helical" evidence="11">
    <location>
        <begin position="277"/>
        <end position="296"/>
    </location>
</feature>
<dbReference type="InterPro" id="IPR005829">
    <property type="entry name" value="Sugar_transporter_CS"/>
</dbReference>
<feature type="transmembrane region" description="Helical" evidence="11">
    <location>
        <begin position="14"/>
        <end position="37"/>
    </location>
</feature>
<evidence type="ECO:0000313" key="13">
    <source>
        <dbReference type="EMBL" id="TVT25983.1"/>
    </source>
</evidence>
<keyword evidence="4" id="KW-1003">Cell membrane</keyword>
<evidence type="ECO:0000256" key="8">
    <source>
        <dbReference type="ARBA" id="ARBA00023136"/>
    </source>
</evidence>
<feature type="transmembrane region" description="Helical" evidence="11">
    <location>
        <begin position="110"/>
        <end position="130"/>
    </location>
</feature>
<dbReference type="RefSeq" id="WP_144631967.1">
    <property type="nucleotide sequence ID" value="NZ_BNAX01000008.1"/>
</dbReference>
<feature type="transmembrane region" description="Helical" evidence="11">
    <location>
        <begin position="159"/>
        <end position="180"/>
    </location>
</feature>
<feature type="transmembrane region" description="Helical" evidence="11">
    <location>
        <begin position="399"/>
        <end position="419"/>
    </location>
</feature>
<evidence type="ECO:0000256" key="2">
    <source>
        <dbReference type="ARBA" id="ARBA00008240"/>
    </source>
</evidence>
<feature type="transmembrane region" description="Helical" evidence="11">
    <location>
        <begin position="371"/>
        <end position="393"/>
    </location>
</feature>
<accession>A0A558ANZ6</accession>
<evidence type="ECO:0000256" key="4">
    <source>
        <dbReference type="ARBA" id="ARBA00022475"/>
    </source>
</evidence>
<evidence type="ECO:0000256" key="7">
    <source>
        <dbReference type="ARBA" id="ARBA00022989"/>
    </source>
</evidence>
<keyword evidence="6" id="KW-0769">Symport</keyword>
<dbReference type="PROSITE" id="PS50850">
    <property type="entry name" value="MFS"/>
    <property type="match status" value="1"/>
</dbReference>
<feature type="transmembrane region" description="Helical" evidence="11">
    <location>
        <begin position="186"/>
        <end position="205"/>
    </location>
</feature>